<gene>
    <name evidence="2" type="ORF">NEOLEDRAFT_1138795</name>
</gene>
<dbReference type="EMBL" id="KV425602">
    <property type="protein sequence ID" value="KZT21808.1"/>
    <property type="molecule type" value="Genomic_DNA"/>
</dbReference>
<keyword evidence="3" id="KW-1185">Reference proteome</keyword>
<dbReference type="AlphaFoldDB" id="A0A165Q1Z3"/>
<protein>
    <submittedName>
        <fullName evidence="2">Uncharacterized protein</fullName>
    </submittedName>
</protein>
<proteinExistence type="predicted"/>
<dbReference type="Proteomes" id="UP000076761">
    <property type="component" value="Unassembled WGS sequence"/>
</dbReference>
<sequence>MSSFISYSRRASKCPPPSNSCSSCMIRTQLNDYNYEDYIIDSARRHAHECDACHHIAKKATLQKWMKRGFGVRISLKSLVA</sequence>
<evidence type="ECO:0000256" key="1">
    <source>
        <dbReference type="SAM" id="MobiDB-lite"/>
    </source>
</evidence>
<reference evidence="2 3" key="1">
    <citation type="journal article" date="2016" name="Mol. Biol. Evol.">
        <title>Comparative Genomics of Early-Diverging Mushroom-Forming Fungi Provides Insights into the Origins of Lignocellulose Decay Capabilities.</title>
        <authorList>
            <person name="Nagy L.G."/>
            <person name="Riley R."/>
            <person name="Tritt A."/>
            <person name="Adam C."/>
            <person name="Daum C."/>
            <person name="Floudas D."/>
            <person name="Sun H."/>
            <person name="Yadav J.S."/>
            <person name="Pangilinan J."/>
            <person name="Larsson K.H."/>
            <person name="Matsuura K."/>
            <person name="Barry K."/>
            <person name="Labutti K."/>
            <person name="Kuo R."/>
            <person name="Ohm R.A."/>
            <person name="Bhattacharya S.S."/>
            <person name="Shirouzu T."/>
            <person name="Yoshinaga Y."/>
            <person name="Martin F.M."/>
            <person name="Grigoriev I.V."/>
            <person name="Hibbett D.S."/>
        </authorList>
    </citation>
    <scope>NUCLEOTIDE SEQUENCE [LARGE SCALE GENOMIC DNA]</scope>
    <source>
        <strain evidence="2 3">HHB14362 ss-1</strain>
    </source>
</reference>
<feature type="region of interest" description="Disordered" evidence="1">
    <location>
        <begin position="1"/>
        <end position="20"/>
    </location>
</feature>
<accession>A0A165Q1Z3</accession>
<organism evidence="2 3">
    <name type="scientific">Neolentinus lepideus HHB14362 ss-1</name>
    <dbReference type="NCBI Taxonomy" id="1314782"/>
    <lineage>
        <taxon>Eukaryota</taxon>
        <taxon>Fungi</taxon>
        <taxon>Dikarya</taxon>
        <taxon>Basidiomycota</taxon>
        <taxon>Agaricomycotina</taxon>
        <taxon>Agaricomycetes</taxon>
        <taxon>Gloeophyllales</taxon>
        <taxon>Gloeophyllaceae</taxon>
        <taxon>Neolentinus</taxon>
    </lineage>
</organism>
<evidence type="ECO:0000313" key="3">
    <source>
        <dbReference type="Proteomes" id="UP000076761"/>
    </source>
</evidence>
<evidence type="ECO:0000313" key="2">
    <source>
        <dbReference type="EMBL" id="KZT21808.1"/>
    </source>
</evidence>
<name>A0A165Q1Z3_9AGAM</name>
<dbReference type="InParanoid" id="A0A165Q1Z3"/>